<reference evidence="2" key="1">
    <citation type="journal article" date="2018" name="Genome Biol.">
        <title>SKESA: strategic k-mer extension for scrupulous assemblies.</title>
        <authorList>
            <person name="Souvorov A."/>
            <person name="Agarwala R."/>
            <person name="Lipman D.J."/>
        </authorList>
    </citation>
    <scope>NUCLEOTIDE SEQUENCE</scope>
    <source>
        <strain evidence="2">BCW_3452</strain>
    </source>
</reference>
<dbReference type="Proteomes" id="UP000863257">
    <property type="component" value="Unassembled WGS sequence"/>
</dbReference>
<feature type="domain" description="DUF6795" evidence="1">
    <location>
        <begin position="16"/>
        <end position="116"/>
    </location>
</feature>
<dbReference type="InterPro" id="IPR046474">
    <property type="entry name" value="DUF6795"/>
</dbReference>
<evidence type="ECO:0000313" key="3">
    <source>
        <dbReference type="Proteomes" id="UP000863257"/>
    </source>
</evidence>
<protein>
    <submittedName>
        <fullName evidence="2">Carboxypeptidase regulatory-like domain-containing protein</fullName>
    </submittedName>
</protein>
<accession>A0A8H9N1S0</accession>
<dbReference type="AlphaFoldDB" id="A0A8H9N1S0"/>
<gene>
    <name evidence="2" type="ORF">I7730_15440</name>
</gene>
<organism evidence="2 3">
    <name type="scientific">Vibrio vulnificus</name>
    <dbReference type="NCBI Taxonomy" id="672"/>
    <lineage>
        <taxon>Bacteria</taxon>
        <taxon>Pseudomonadati</taxon>
        <taxon>Pseudomonadota</taxon>
        <taxon>Gammaproteobacteria</taxon>
        <taxon>Vibrionales</taxon>
        <taxon>Vibrionaceae</taxon>
        <taxon>Vibrio</taxon>
    </lineage>
</organism>
<name>A0A8H9N1S0_VIBVL</name>
<keyword evidence="2" id="KW-0121">Carboxypeptidase</keyword>
<reference evidence="2" key="2">
    <citation type="submission" date="2019-01" db="EMBL/GenBank/DDBJ databases">
        <authorList>
            <consortium name="NCBI Pathogen Detection Project"/>
        </authorList>
    </citation>
    <scope>NUCLEOTIDE SEQUENCE</scope>
    <source>
        <strain evidence="2">BCW_3452</strain>
    </source>
</reference>
<evidence type="ECO:0000313" key="2">
    <source>
        <dbReference type="EMBL" id="HAS8541174.1"/>
    </source>
</evidence>
<keyword evidence="2" id="KW-0645">Protease</keyword>
<sequence length="154" mass="17881">MLDFLKPNKIMVSPPVSGVILKGGEPMENIELSLLAGFNKYYHRVTRTNEKGRFYFEPINHSQWFKPLSINTNLIGIQIVASFNNHEVLLWSSHTGLKLYDYILDNLDNLECDIDDVPHEYHFKNRVVPSGRSHSVYGICRLRGYEEKITREDL</sequence>
<dbReference type="Pfam" id="PF20598">
    <property type="entry name" value="DUF6795"/>
    <property type="match status" value="1"/>
</dbReference>
<evidence type="ECO:0000259" key="1">
    <source>
        <dbReference type="Pfam" id="PF20598"/>
    </source>
</evidence>
<comment type="caution">
    <text evidence="2">The sequence shown here is derived from an EMBL/GenBank/DDBJ whole genome shotgun (WGS) entry which is preliminary data.</text>
</comment>
<keyword evidence="2" id="KW-0378">Hydrolase</keyword>
<dbReference type="EMBL" id="DACRBY010000019">
    <property type="protein sequence ID" value="HAS8541174.1"/>
    <property type="molecule type" value="Genomic_DNA"/>
</dbReference>
<proteinExistence type="predicted"/>
<dbReference type="GO" id="GO:0004180">
    <property type="term" value="F:carboxypeptidase activity"/>
    <property type="evidence" value="ECO:0007669"/>
    <property type="project" value="UniProtKB-KW"/>
</dbReference>